<name>A0ABP5RWC7_9ACTN</name>
<feature type="region of interest" description="Disordered" evidence="1">
    <location>
        <begin position="258"/>
        <end position="371"/>
    </location>
</feature>
<evidence type="ECO:0000256" key="1">
    <source>
        <dbReference type="SAM" id="MobiDB-lite"/>
    </source>
</evidence>
<dbReference type="EMBL" id="BAAATR010000052">
    <property type="protein sequence ID" value="GAA2275630.1"/>
    <property type="molecule type" value="Genomic_DNA"/>
</dbReference>
<dbReference type="Pfam" id="PF03364">
    <property type="entry name" value="Polyketide_cyc"/>
    <property type="match status" value="1"/>
</dbReference>
<keyword evidence="4" id="KW-1185">Reference proteome</keyword>
<accession>A0ABP5RWC7</accession>
<evidence type="ECO:0000313" key="3">
    <source>
        <dbReference type="EMBL" id="GAA2275630.1"/>
    </source>
</evidence>
<organism evidence="3 4">
    <name type="scientific">Kitasatospora cystarginea</name>
    <dbReference type="NCBI Taxonomy" id="58350"/>
    <lineage>
        <taxon>Bacteria</taxon>
        <taxon>Bacillati</taxon>
        <taxon>Actinomycetota</taxon>
        <taxon>Actinomycetes</taxon>
        <taxon>Kitasatosporales</taxon>
        <taxon>Streptomycetaceae</taxon>
        <taxon>Kitasatospora</taxon>
    </lineage>
</organism>
<feature type="compositionally biased region" description="Acidic residues" evidence="1">
    <location>
        <begin position="281"/>
        <end position="371"/>
    </location>
</feature>
<evidence type="ECO:0000313" key="4">
    <source>
        <dbReference type="Proteomes" id="UP001500305"/>
    </source>
</evidence>
<dbReference type="InterPro" id="IPR047137">
    <property type="entry name" value="ORF3"/>
</dbReference>
<evidence type="ECO:0000259" key="2">
    <source>
        <dbReference type="Pfam" id="PF03364"/>
    </source>
</evidence>
<comment type="caution">
    <text evidence="3">The sequence shown here is derived from an EMBL/GenBank/DDBJ whole genome shotgun (WGS) entry which is preliminary data.</text>
</comment>
<proteinExistence type="predicted"/>
<dbReference type="RefSeq" id="WP_344640780.1">
    <property type="nucleotide sequence ID" value="NZ_BAAATR010000052.1"/>
</dbReference>
<dbReference type="InterPro" id="IPR023393">
    <property type="entry name" value="START-like_dom_sf"/>
</dbReference>
<feature type="compositionally biased region" description="Basic and acidic residues" evidence="1">
    <location>
        <begin position="258"/>
        <end position="267"/>
    </location>
</feature>
<dbReference type="Gene3D" id="3.30.530.20">
    <property type="match status" value="1"/>
</dbReference>
<sequence length="371" mass="41722">MPRTQQEPPPSLPNIDRLGEEVVNYLGAQLEHLVDKAGDKIADVTDHLTDIAANGGVLPKVGLRVLQGDSPVKAFLGEKAKSIKDSVIDKVKETFGRGKAGRKAGKKVMNIVEALDIGVPVRAAYNHWTQYEDFSGFTKGVRSVSPVDEVSTNWKVKVGPSTRGWKATVQEQVPDERIVWTSEGAKGTTRGAVSFHELTPTLTRVVLVVEYYPSGFFEKTGNIWRAQGRRLRLDFKNFQRHVSLATDEAEGWRGEIRDGEVVRTHEEAMEEEAWDSRPTGEYDEEEPEDEYGDEEESGEDRYDEEEPEDEYGDGEESGEDRYDEEEPEDEYGDEEESGEDRYDEEEPEDEYGDGEESGEDESGEDEEDRVG</sequence>
<protein>
    <recommendedName>
        <fullName evidence="2">Coenzyme Q-binding protein COQ10 START domain-containing protein</fullName>
    </recommendedName>
</protein>
<dbReference type="PANTHER" id="PTHR33824:SF7">
    <property type="entry name" value="POLYKETIDE CYCLASE_DEHYDRASE AND LIPID TRANSPORT SUPERFAMILY PROTEIN"/>
    <property type="match status" value="1"/>
</dbReference>
<feature type="domain" description="Coenzyme Q-binding protein COQ10 START" evidence="2">
    <location>
        <begin position="117"/>
        <end position="238"/>
    </location>
</feature>
<gene>
    <name evidence="3" type="ORF">GCM10010430_71930</name>
</gene>
<reference evidence="4" key="1">
    <citation type="journal article" date="2019" name="Int. J. Syst. Evol. Microbiol.">
        <title>The Global Catalogue of Microorganisms (GCM) 10K type strain sequencing project: providing services to taxonomists for standard genome sequencing and annotation.</title>
        <authorList>
            <consortium name="The Broad Institute Genomics Platform"/>
            <consortium name="The Broad Institute Genome Sequencing Center for Infectious Disease"/>
            <person name="Wu L."/>
            <person name="Ma J."/>
        </authorList>
    </citation>
    <scope>NUCLEOTIDE SEQUENCE [LARGE SCALE GENOMIC DNA]</scope>
    <source>
        <strain evidence="4">JCM 7356</strain>
    </source>
</reference>
<dbReference type="PANTHER" id="PTHR33824">
    <property type="entry name" value="POLYKETIDE CYCLASE/DEHYDRASE AND LIPID TRANSPORT SUPERFAMILY PROTEIN"/>
    <property type="match status" value="1"/>
</dbReference>
<dbReference type="CDD" id="cd07817">
    <property type="entry name" value="SRPBCC_8"/>
    <property type="match status" value="1"/>
</dbReference>
<dbReference type="Proteomes" id="UP001500305">
    <property type="component" value="Unassembled WGS sequence"/>
</dbReference>
<dbReference type="SUPFAM" id="SSF55961">
    <property type="entry name" value="Bet v1-like"/>
    <property type="match status" value="1"/>
</dbReference>
<dbReference type="InterPro" id="IPR005031">
    <property type="entry name" value="COQ10_START"/>
</dbReference>